<dbReference type="GO" id="GO:0016301">
    <property type="term" value="F:kinase activity"/>
    <property type="evidence" value="ECO:0007669"/>
    <property type="project" value="UniProtKB-KW"/>
</dbReference>
<dbReference type="PANTHER" id="PTHR41523:SF7">
    <property type="entry name" value="HISTIDINE KINASE"/>
    <property type="match status" value="1"/>
</dbReference>
<protein>
    <recommendedName>
        <fullName evidence="2">histidine kinase</fullName>
        <ecNumber evidence="2">2.7.13.3</ecNumber>
    </recommendedName>
</protein>
<accession>A0ABU0IQI7</accession>
<evidence type="ECO:0000256" key="1">
    <source>
        <dbReference type="ARBA" id="ARBA00000085"/>
    </source>
</evidence>
<comment type="caution">
    <text evidence="10">The sequence shown here is derived from an EMBL/GenBank/DDBJ whole genome shotgun (WGS) entry which is preliminary data.</text>
</comment>
<dbReference type="SUPFAM" id="SSF55781">
    <property type="entry name" value="GAF domain-like"/>
    <property type="match status" value="1"/>
</dbReference>
<dbReference type="SMART" id="SM00065">
    <property type="entry name" value="GAF"/>
    <property type="match status" value="1"/>
</dbReference>
<evidence type="ECO:0000256" key="4">
    <source>
        <dbReference type="ARBA" id="ARBA00022679"/>
    </source>
</evidence>
<name>A0ABU0IQI7_9CAUL</name>
<dbReference type="EMBL" id="JAUSVS010000002">
    <property type="protein sequence ID" value="MDQ0463606.1"/>
    <property type="molecule type" value="Genomic_DNA"/>
</dbReference>
<reference evidence="10 11" key="1">
    <citation type="submission" date="2023-07" db="EMBL/GenBank/DDBJ databases">
        <title>Genomic Encyclopedia of Type Strains, Phase IV (KMG-IV): sequencing the most valuable type-strain genomes for metagenomic binning, comparative biology and taxonomic classification.</title>
        <authorList>
            <person name="Goeker M."/>
        </authorList>
    </citation>
    <scope>NUCLEOTIDE SEQUENCE [LARGE SCALE GENOMIC DNA]</scope>
    <source>
        <strain evidence="10 11">DSM 18695</strain>
    </source>
</reference>
<evidence type="ECO:0000259" key="9">
    <source>
        <dbReference type="SMART" id="SM00911"/>
    </source>
</evidence>
<dbReference type="Pfam" id="PF13185">
    <property type="entry name" value="GAF_2"/>
    <property type="match status" value="1"/>
</dbReference>
<keyword evidence="11" id="KW-1185">Reference proteome</keyword>
<keyword evidence="7" id="KW-0067">ATP-binding</keyword>
<dbReference type="Gene3D" id="3.30.565.10">
    <property type="entry name" value="Histidine kinase-like ATPase, C-terminal domain"/>
    <property type="match status" value="1"/>
</dbReference>
<comment type="catalytic activity">
    <reaction evidence="1">
        <text>ATP + protein L-histidine = ADP + protein N-phospho-L-histidine.</text>
        <dbReference type="EC" id="2.7.13.3"/>
    </reaction>
</comment>
<evidence type="ECO:0000256" key="6">
    <source>
        <dbReference type="ARBA" id="ARBA00022777"/>
    </source>
</evidence>
<dbReference type="EC" id="2.7.13.3" evidence="2"/>
<evidence type="ECO:0000313" key="10">
    <source>
        <dbReference type="EMBL" id="MDQ0463606.1"/>
    </source>
</evidence>
<evidence type="ECO:0000259" key="8">
    <source>
        <dbReference type="SMART" id="SM00065"/>
    </source>
</evidence>
<organism evidence="10 11">
    <name type="scientific">Caulobacter ginsengisoli</name>
    <dbReference type="NCBI Taxonomy" id="400775"/>
    <lineage>
        <taxon>Bacteria</taxon>
        <taxon>Pseudomonadati</taxon>
        <taxon>Pseudomonadota</taxon>
        <taxon>Alphaproteobacteria</taxon>
        <taxon>Caulobacterales</taxon>
        <taxon>Caulobacteraceae</taxon>
        <taxon>Caulobacter</taxon>
    </lineage>
</organism>
<evidence type="ECO:0000256" key="7">
    <source>
        <dbReference type="ARBA" id="ARBA00022840"/>
    </source>
</evidence>
<feature type="domain" description="GAF" evidence="8">
    <location>
        <begin position="30"/>
        <end position="172"/>
    </location>
</feature>
<evidence type="ECO:0000256" key="5">
    <source>
        <dbReference type="ARBA" id="ARBA00022741"/>
    </source>
</evidence>
<evidence type="ECO:0000256" key="3">
    <source>
        <dbReference type="ARBA" id="ARBA00022553"/>
    </source>
</evidence>
<dbReference type="PANTHER" id="PTHR41523">
    <property type="entry name" value="TWO-COMPONENT SYSTEM SENSOR PROTEIN"/>
    <property type="match status" value="1"/>
</dbReference>
<feature type="domain" description="Signal transduction histidine kinase HWE region" evidence="9">
    <location>
        <begin position="184"/>
        <end position="266"/>
    </location>
</feature>
<proteinExistence type="predicted"/>
<dbReference type="Proteomes" id="UP001228905">
    <property type="component" value="Unassembled WGS sequence"/>
</dbReference>
<dbReference type="SMART" id="SM00911">
    <property type="entry name" value="HWE_HK"/>
    <property type="match status" value="1"/>
</dbReference>
<gene>
    <name evidence="10" type="ORF">QO010_001377</name>
</gene>
<sequence>MTGLAGGTTDPVSSLDTLVSAIEALASARQVEDVAAVVRSAARHLSGADGVTIVLRDGDQCHYLDEDAIGPLWKGLKFPMSACISGWAMLNRQTVVIEDIYLDDRIPHDAYRPTFVRSLVMTPVRPEEPIAAIGAYWSEVRRPSDEEIANLALIARATATALANVTLLGSLESALAVRNALVRELNHRVKNNLAASLAIANQTMGRASTPAAFNQAFSGRIMALSRIHELLGEHDWQKADLGLVARAAVAGLGEGLEGRVSFEGPPIRLASETAVSMMMALHELADNAVRHGALGPSGGQAALTWRIEDERLVLDWRELDGPPVPNLRTPGFGQRLIERGLPRDVGGKASLDFHPEGFRYSLDCPLSHRIALAGAI</sequence>
<evidence type="ECO:0000256" key="2">
    <source>
        <dbReference type="ARBA" id="ARBA00012438"/>
    </source>
</evidence>
<dbReference type="Gene3D" id="3.30.450.40">
    <property type="match status" value="1"/>
</dbReference>
<keyword evidence="4" id="KW-0808">Transferase</keyword>
<dbReference type="InterPro" id="IPR011102">
    <property type="entry name" value="Sig_transdc_His_kinase_HWE"/>
</dbReference>
<dbReference type="InterPro" id="IPR036890">
    <property type="entry name" value="HATPase_C_sf"/>
</dbReference>
<dbReference type="InterPro" id="IPR003018">
    <property type="entry name" value="GAF"/>
</dbReference>
<dbReference type="Pfam" id="PF07536">
    <property type="entry name" value="HWE_HK"/>
    <property type="match status" value="1"/>
</dbReference>
<keyword evidence="3" id="KW-0597">Phosphoprotein</keyword>
<evidence type="ECO:0000313" key="11">
    <source>
        <dbReference type="Proteomes" id="UP001228905"/>
    </source>
</evidence>
<dbReference type="InterPro" id="IPR029016">
    <property type="entry name" value="GAF-like_dom_sf"/>
</dbReference>
<keyword evidence="6 10" id="KW-0418">Kinase</keyword>
<dbReference type="RefSeq" id="WP_307347685.1">
    <property type="nucleotide sequence ID" value="NZ_JAUSVS010000002.1"/>
</dbReference>
<keyword evidence="5" id="KW-0547">Nucleotide-binding</keyword>